<evidence type="ECO:0000313" key="5">
    <source>
        <dbReference type="EMBL" id="MXP25845.1"/>
    </source>
</evidence>
<keyword evidence="6" id="KW-1185">Reference proteome</keyword>
<dbReference type="OrthoDB" id="528805at2"/>
<dbReference type="RefSeq" id="WP_160739024.1">
    <property type="nucleotide sequence ID" value="NZ_WTYQ01000002.1"/>
</dbReference>
<dbReference type="SUPFAM" id="SSF51306">
    <property type="entry name" value="LexA/Signal peptidase"/>
    <property type="match status" value="1"/>
</dbReference>
<dbReference type="PANTHER" id="PTHR40661">
    <property type="match status" value="1"/>
</dbReference>
<sequence>MSSSFQDKLAELAKKSGVSLASLSRMIGRNPSYLQQYITKGSPRRLEERDRAKLAEFFGVPETYLGGRREKSYDFPAARRKSDWVEVPRLALGASAGPGVLGAEEMVFDTFRFSRRWLRQQGLDPAMLSAIRVVGDSMEPLLRDGDEILVDRSPVGFREGVHVLRLGEALHVKRVQAGPPGRIVLISENQAYAPIDVAVDEVALIGRVVWKSGRL</sequence>
<dbReference type="Gene3D" id="1.10.260.40">
    <property type="entry name" value="lambda repressor-like DNA-binding domains"/>
    <property type="match status" value="1"/>
</dbReference>
<dbReference type="GO" id="GO:0003677">
    <property type="term" value="F:DNA binding"/>
    <property type="evidence" value="ECO:0007669"/>
    <property type="project" value="UniProtKB-KW"/>
</dbReference>
<proteinExistence type="predicted"/>
<dbReference type="Proteomes" id="UP000460561">
    <property type="component" value="Unassembled WGS sequence"/>
</dbReference>
<dbReference type="InterPro" id="IPR039418">
    <property type="entry name" value="LexA-like"/>
</dbReference>
<comment type="caution">
    <text evidence="5">The sequence shown here is derived from an EMBL/GenBank/DDBJ whole genome shotgun (WGS) entry which is preliminary data.</text>
</comment>
<dbReference type="CDD" id="cd06529">
    <property type="entry name" value="S24_LexA-like"/>
    <property type="match status" value="1"/>
</dbReference>
<evidence type="ECO:0000313" key="6">
    <source>
        <dbReference type="Proteomes" id="UP000460561"/>
    </source>
</evidence>
<evidence type="ECO:0000256" key="3">
    <source>
        <dbReference type="ARBA" id="ARBA00023163"/>
    </source>
</evidence>
<keyword evidence="2" id="KW-0238">DNA-binding</keyword>
<dbReference type="Pfam" id="PF00717">
    <property type="entry name" value="Peptidase_S24"/>
    <property type="match status" value="1"/>
</dbReference>
<dbReference type="EMBL" id="WTYQ01000002">
    <property type="protein sequence ID" value="MXP25845.1"/>
    <property type="molecule type" value="Genomic_DNA"/>
</dbReference>
<dbReference type="InterPro" id="IPR010982">
    <property type="entry name" value="Lambda_DNA-bd_dom_sf"/>
</dbReference>
<dbReference type="AlphaFoldDB" id="A0A845AAL2"/>
<keyword evidence="1" id="KW-0805">Transcription regulation</keyword>
<dbReference type="PANTHER" id="PTHR40661:SF3">
    <property type="entry name" value="FELS-1 PROPHAGE TRANSCRIPTIONAL REGULATOR"/>
    <property type="match status" value="1"/>
</dbReference>
<dbReference type="InterPro" id="IPR015927">
    <property type="entry name" value="Peptidase_S24_S26A/B/C"/>
</dbReference>
<dbReference type="InterPro" id="IPR036286">
    <property type="entry name" value="LexA/Signal_pep-like_sf"/>
</dbReference>
<evidence type="ECO:0000259" key="4">
    <source>
        <dbReference type="Pfam" id="PF00717"/>
    </source>
</evidence>
<evidence type="ECO:0000256" key="2">
    <source>
        <dbReference type="ARBA" id="ARBA00023125"/>
    </source>
</evidence>
<evidence type="ECO:0000256" key="1">
    <source>
        <dbReference type="ARBA" id="ARBA00023015"/>
    </source>
</evidence>
<protein>
    <submittedName>
        <fullName evidence="5">Transcriptional regulator</fullName>
    </submittedName>
</protein>
<keyword evidence="3" id="KW-0804">Transcription</keyword>
<gene>
    <name evidence="5" type="ORF">GRI39_07295</name>
</gene>
<name>A0A845AAL2_9SPHN</name>
<accession>A0A845AAL2</accession>
<reference evidence="5 6" key="1">
    <citation type="submission" date="2019-12" db="EMBL/GenBank/DDBJ databases">
        <title>Genomic-based taxomic classification of the family Erythrobacteraceae.</title>
        <authorList>
            <person name="Xu L."/>
        </authorList>
    </citation>
    <scope>NUCLEOTIDE SEQUENCE [LARGE SCALE GENOMIC DNA]</scope>
    <source>
        <strain evidence="5 6">DSM 18604</strain>
    </source>
</reference>
<feature type="domain" description="Peptidase S24/S26A/S26B/S26C" evidence="4">
    <location>
        <begin position="95"/>
        <end position="209"/>
    </location>
</feature>
<organism evidence="5 6">
    <name type="scientific">Altericroceibacterium indicum</name>
    <dbReference type="NCBI Taxonomy" id="374177"/>
    <lineage>
        <taxon>Bacteria</taxon>
        <taxon>Pseudomonadati</taxon>
        <taxon>Pseudomonadota</taxon>
        <taxon>Alphaproteobacteria</taxon>
        <taxon>Sphingomonadales</taxon>
        <taxon>Erythrobacteraceae</taxon>
        <taxon>Altericroceibacterium</taxon>
    </lineage>
</organism>
<dbReference type="Gene3D" id="2.10.109.10">
    <property type="entry name" value="Umud Fragment, subunit A"/>
    <property type="match status" value="1"/>
</dbReference>